<proteinExistence type="predicted"/>
<dbReference type="OrthoDB" id="5450625at2"/>
<dbReference type="KEGG" id="tfr:BR63_08310"/>
<dbReference type="Proteomes" id="UP000515847">
    <property type="component" value="Chromosome"/>
</dbReference>
<reference evidence="1 2" key="1">
    <citation type="journal article" date="2019" name="Front. Microbiol.">
        <title>Thermoanaerosceptrum fracticalcis gen. nov. sp. nov., a Novel Fumarate-Fermenting Microorganism From a Deep Fractured Carbonate Aquifer of the US Great Basin.</title>
        <authorList>
            <person name="Hamilton-Brehm S.D."/>
            <person name="Stewart L.E."/>
            <person name="Zavarin M."/>
            <person name="Caldwell M."/>
            <person name="Lawson P.A."/>
            <person name="Onstott T.C."/>
            <person name="Grzymski J."/>
            <person name="Neveux I."/>
            <person name="Lollar B.S."/>
            <person name="Russell C.E."/>
            <person name="Moser D.P."/>
        </authorList>
    </citation>
    <scope>NUCLEOTIDE SEQUENCE [LARGE SCALE GENOMIC DNA]</scope>
    <source>
        <strain evidence="1 2">DRI-13</strain>
    </source>
</reference>
<dbReference type="Pfam" id="PF13414">
    <property type="entry name" value="TPR_11"/>
    <property type="match status" value="1"/>
</dbReference>
<sequence length="221" mass="24602">MMGSYQPWDDTWRQQIVYITIPYQVEAPVEMPSDFSCPMFLGAIAQGVKGEMFWQAAAGAMVYVIGHEPGHPQVSMYVHWLNSYNPSLAKELNYDGAGQASKGELENAIWLLQAAVLLQPEEASAHYNLGLAFYELGLKLRKQGKMTEGDECLKSAGQYLKNTLELDPNYGLAYYNLGFVYKSLGLTGESEKYLQKGIILGLEKLPRQENDKYPSSGKAGI</sequence>
<dbReference type="Gene3D" id="1.25.40.10">
    <property type="entry name" value="Tetratricopeptide repeat domain"/>
    <property type="match status" value="1"/>
</dbReference>
<evidence type="ECO:0000313" key="2">
    <source>
        <dbReference type="Proteomes" id="UP000515847"/>
    </source>
</evidence>
<name>A0A7G6E2L0_THEFR</name>
<protein>
    <submittedName>
        <fullName evidence="1">Tetratricopeptide repeat protein</fullName>
    </submittedName>
</protein>
<keyword evidence="2" id="KW-1185">Reference proteome</keyword>
<gene>
    <name evidence="1" type="ORF">BR63_08310</name>
</gene>
<dbReference type="SUPFAM" id="SSF48452">
    <property type="entry name" value="TPR-like"/>
    <property type="match status" value="1"/>
</dbReference>
<dbReference type="RefSeq" id="WP_081908134.1">
    <property type="nucleotide sequence ID" value="NZ_CP045798.1"/>
</dbReference>
<accession>A0A7G6E2L0</accession>
<dbReference type="Pfam" id="PF13431">
    <property type="entry name" value="TPR_17"/>
    <property type="match status" value="1"/>
</dbReference>
<organism evidence="1 2">
    <name type="scientific">Thermanaerosceptrum fracticalcis</name>
    <dbReference type="NCBI Taxonomy" id="1712410"/>
    <lineage>
        <taxon>Bacteria</taxon>
        <taxon>Bacillati</taxon>
        <taxon>Bacillota</taxon>
        <taxon>Clostridia</taxon>
        <taxon>Eubacteriales</taxon>
        <taxon>Peptococcaceae</taxon>
        <taxon>Thermanaerosceptrum</taxon>
    </lineage>
</organism>
<dbReference type="AlphaFoldDB" id="A0A7G6E2L0"/>
<evidence type="ECO:0000313" key="1">
    <source>
        <dbReference type="EMBL" id="QNB46314.1"/>
    </source>
</evidence>
<dbReference type="EMBL" id="CP045798">
    <property type="protein sequence ID" value="QNB46314.1"/>
    <property type="molecule type" value="Genomic_DNA"/>
</dbReference>
<dbReference type="InterPro" id="IPR011990">
    <property type="entry name" value="TPR-like_helical_dom_sf"/>
</dbReference>